<evidence type="ECO:0000313" key="1">
    <source>
        <dbReference type="EMBL" id="VDO15224.1"/>
    </source>
</evidence>
<dbReference type="EMBL" id="UZAG01003358">
    <property type="protein sequence ID" value="VDO15224.1"/>
    <property type="molecule type" value="Genomic_DNA"/>
</dbReference>
<evidence type="ECO:0000313" key="3">
    <source>
        <dbReference type="WBParaSite" id="BTMF_0000435601-mRNA-1"/>
    </source>
</evidence>
<keyword evidence="2" id="KW-1185">Reference proteome</keyword>
<accession>A0A0R3QDC0</accession>
<dbReference type="AlphaFoldDB" id="A0A0R3QDC0"/>
<evidence type="ECO:0000313" key="2">
    <source>
        <dbReference type="Proteomes" id="UP000280834"/>
    </source>
</evidence>
<dbReference type="Proteomes" id="UP000280834">
    <property type="component" value="Unassembled WGS sequence"/>
</dbReference>
<name>A0A0R3QDC0_9BILA</name>
<organism evidence="3">
    <name type="scientific">Brugia timori</name>
    <dbReference type="NCBI Taxonomy" id="42155"/>
    <lineage>
        <taxon>Eukaryota</taxon>
        <taxon>Metazoa</taxon>
        <taxon>Ecdysozoa</taxon>
        <taxon>Nematoda</taxon>
        <taxon>Chromadorea</taxon>
        <taxon>Rhabditida</taxon>
        <taxon>Spirurina</taxon>
        <taxon>Spiruromorpha</taxon>
        <taxon>Filarioidea</taxon>
        <taxon>Onchocercidae</taxon>
        <taxon>Brugia</taxon>
    </lineage>
</organism>
<reference evidence="1 2" key="2">
    <citation type="submission" date="2018-11" db="EMBL/GenBank/DDBJ databases">
        <authorList>
            <consortium name="Pathogen Informatics"/>
        </authorList>
    </citation>
    <scope>NUCLEOTIDE SEQUENCE [LARGE SCALE GENOMIC DNA]</scope>
</reference>
<protein>
    <submittedName>
        <fullName evidence="3">Ovule protein</fullName>
    </submittedName>
</protein>
<proteinExistence type="predicted"/>
<gene>
    <name evidence="1" type="ORF">BTMF_LOCUS3651</name>
</gene>
<dbReference type="WBParaSite" id="BTMF_0000435601-mRNA-1">
    <property type="protein sequence ID" value="BTMF_0000435601-mRNA-1"/>
    <property type="gene ID" value="BTMF_0000435601"/>
</dbReference>
<sequence>MLLYVLSNRNCFQCNNRYETLTSQQGTHASLYLPFSLFIMKFSTETNLTVRVQLNSCVMELIFSFFFFVSPK</sequence>
<reference evidence="3" key="1">
    <citation type="submission" date="2017-02" db="UniProtKB">
        <authorList>
            <consortium name="WormBaseParasite"/>
        </authorList>
    </citation>
    <scope>IDENTIFICATION</scope>
</reference>